<sequence>MLKCLLEFFRSLLARVVRPERIPTSDSDLLSVSITSDTLLPVGAVNYGIIVMMALEEARMDSVVEMSFKGRCRDFVVEACRQVQNSSLPTSMSGSP</sequence>
<protein>
    <submittedName>
        <fullName evidence="1">Uncharacterized protein</fullName>
    </submittedName>
</protein>
<evidence type="ECO:0000313" key="1">
    <source>
        <dbReference type="EMBL" id="QQP36084.1"/>
    </source>
</evidence>
<dbReference type="Proteomes" id="UP000595437">
    <property type="component" value="Chromosome 15"/>
</dbReference>
<gene>
    <name evidence="1" type="ORF">FKW44_021071</name>
</gene>
<keyword evidence="2" id="KW-1185">Reference proteome</keyword>
<organism evidence="1 2">
    <name type="scientific">Caligus rogercresseyi</name>
    <name type="common">Sea louse</name>
    <dbReference type="NCBI Taxonomy" id="217165"/>
    <lineage>
        <taxon>Eukaryota</taxon>
        <taxon>Metazoa</taxon>
        <taxon>Ecdysozoa</taxon>
        <taxon>Arthropoda</taxon>
        <taxon>Crustacea</taxon>
        <taxon>Multicrustacea</taxon>
        <taxon>Hexanauplia</taxon>
        <taxon>Copepoda</taxon>
        <taxon>Siphonostomatoida</taxon>
        <taxon>Caligidae</taxon>
        <taxon>Caligus</taxon>
    </lineage>
</organism>
<dbReference type="AlphaFoldDB" id="A0A7T8JVI1"/>
<name>A0A7T8JVI1_CALRO</name>
<dbReference type="OrthoDB" id="10023262at2759"/>
<dbReference type="EMBL" id="CP045904">
    <property type="protein sequence ID" value="QQP36084.1"/>
    <property type="molecule type" value="Genomic_DNA"/>
</dbReference>
<proteinExistence type="predicted"/>
<evidence type="ECO:0000313" key="2">
    <source>
        <dbReference type="Proteomes" id="UP000595437"/>
    </source>
</evidence>
<reference evidence="2" key="1">
    <citation type="submission" date="2021-01" db="EMBL/GenBank/DDBJ databases">
        <title>Caligus Genome Assembly.</title>
        <authorList>
            <person name="Gallardo-Escarate C."/>
        </authorList>
    </citation>
    <scope>NUCLEOTIDE SEQUENCE [LARGE SCALE GENOMIC DNA]</scope>
</reference>
<accession>A0A7T8JVI1</accession>